<dbReference type="RefSeq" id="WP_030480788.1">
    <property type="nucleotide sequence ID" value="NZ_FWYC01000022.1"/>
</dbReference>
<evidence type="ECO:0000313" key="2">
    <source>
        <dbReference type="EMBL" id="SMD24661.1"/>
    </source>
</evidence>
<gene>
    <name evidence="2" type="ORF">SAMN05660733_07784</name>
</gene>
<dbReference type="STRING" id="40571.SAMN05660733_07784"/>
<organism evidence="2 3">
    <name type="scientific">Lentzea albidocapillata</name>
    <dbReference type="NCBI Taxonomy" id="40571"/>
    <lineage>
        <taxon>Bacteria</taxon>
        <taxon>Bacillati</taxon>
        <taxon>Actinomycetota</taxon>
        <taxon>Actinomycetes</taxon>
        <taxon>Pseudonocardiales</taxon>
        <taxon>Pseudonocardiaceae</taxon>
        <taxon>Lentzea</taxon>
    </lineage>
</organism>
<feature type="transmembrane region" description="Helical" evidence="1">
    <location>
        <begin position="42"/>
        <end position="60"/>
    </location>
</feature>
<dbReference type="AlphaFoldDB" id="A0A1W2FRV0"/>
<dbReference type="Proteomes" id="UP000192840">
    <property type="component" value="Unassembled WGS sequence"/>
</dbReference>
<proteinExistence type="predicted"/>
<sequence length="68" mass="7551">MTMLLEERPRRRYPIRRYLLLTSAGVTITVGGGLALNFDVLVLGIGCVVVGVVGIVRRGVPVRERWDD</sequence>
<keyword evidence="1" id="KW-0812">Transmembrane</keyword>
<name>A0A1W2FRV0_9PSEU</name>
<protein>
    <submittedName>
        <fullName evidence="2">Uncharacterized protein</fullName>
    </submittedName>
</protein>
<keyword evidence="3" id="KW-1185">Reference proteome</keyword>
<dbReference type="EMBL" id="FWYC01000022">
    <property type="protein sequence ID" value="SMD24661.1"/>
    <property type="molecule type" value="Genomic_DNA"/>
</dbReference>
<accession>A0A1W2FRV0</accession>
<reference evidence="3" key="1">
    <citation type="submission" date="2017-04" db="EMBL/GenBank/DDBJ databases">
        <authorList>
            <person name="Varghese N."/>
            <person name="Submissions S."/>
        </authorList>
    </citation>
    <scope>NUCLEOTIDE SEQUENCE [LARGE SCALE GENOMIC DNA]</scope>
    <source>
        <strain evidence="3">DSM 44073</strain>
    </source>
</reference>
<keyword evidence="1" id="KW-0472">Membrane</keyword>
<evidence type="ECO:0000313" key="3">
    <source>
        <dbReference type="Proteomes" id="UP000192840"/>
    </source>
</evidence>
<evidence type="ECO:0000256" key="1">
    <source>
        <dbReference type="SAM" id="Phobius"/>
    </source>
</evidence>
<keyword evidence="1" id="KW-1133">Transmembrane helix</keyword>
<feature type="transmembrane region" description="Helical" evidence="1">
    <location>
        <begin position="18"/>
        <end position="36"/>
    </location>
</feature>